<dbReference type="InterPro" id="IPR046950">
    <property type="entry name" value="DNA-dir_Rpol_C_phage-type"/>
</dbReference>
<comment type="similarity">
    <text evidence="1">Belongs to the phage and mitochondrial RNA polymerase family.</text>
</comment>
<evidence type="ECO:0000259" key="9">
    <source>
        <dbReference type="Pfam" id="PF00940"/>
    </source>
</evidence>
<dbReference type="InterPro" id="IPR037159">
    <property type="entry name" value="RNA_POL_N_sf"/>
</dbReference>
<organism evidence="11 12">
    <name type="scientific">Coemansia brasiliensis</name>
    <dbReference type="NCBI Taxonomy" id="2650707"/>
    <lineage>
        <taxon>Eukaryota</taxon>
        <taxon>Fungi</taxon>
        <taxon>Fungi incertae sedis</taxon>
        <taxon>Zoopagomycota</taxon>
        <taxon>Kickxellomycotina</taxon>
        <taxon>Kickxellomycetes</taxon>
        <taxon>Kickxellales</taxon>
        <taxon>Kickxellaceae</taxon>
        <taxon>Coemansia</taxon>
    </lineage>
</organism>
<evidence type="ECO:0000256" key="8">
    <source>
        <dbReference type="ARBA" id="ARBA00048552"/>
    </source>
</evidence>
<evidence type="ECO:0000313" key="11">
    <source>
        <dbReference type="EMBL" id="KAJ2842682.1"/>
    </source>
</evidence>
<comment type="catalytic activity">
    <reaction evidence="8">
        <text>RNA(n) + a ribonucleoside 5'-triphosphate = RNA(n+1) + diphosphate</text>
        <dbReference type="Rhea" id="RHEA:21248"/>
        <dbReference type="Rhea" id="RHEA-COMP:14527"/>
        <dbReference type="Rhea" id="RHEA-COMP:17342"/>
        <dbReference type="ChEBI" id="CHEBI:33019"/>
        <dbReference type="ChEBI" id="CHEBI:61557"/>
        <dbReference type="ChEBI" id="CHEBI:140395"/>
        <dbReference type="EC" id="2.7.7.6"/>
    </reaction>
</comment>
<dbReference type="OrthoDB" id="276422at2759"/>
<dbReference type="Gene3D" id="1.10.150.20">
    <property type="entry name" value="5' to 3' exonuclease, C-terminal subdomain"/>
    <property type="match status" value="1"/>
</dbReference>
<keyword evidence="12" id="KW-1185">Reference proteome</keyword>
<dbReference type="Gene3D" id="1.10.1320.10">
    <property type="entry name" value="DNA-directed RNA polymerase, N-terminal domain"/>
    <property type="match status" value="1"/>
</dbReference>
<comment type="caution">
    <text evidence="11">The sequence shown here is derived from an EMBL/GenBank/DDBJ whole genome shotgun (WGS) entry which is preliminary data.</text>
</comment>
<dbReference type="Pfam" id="PF14700">
    <property type="entry name" value="RPOL_N"/>
    <property type="match status" value="1"/>
</dbReference>
<dbReference type="SUPFAM" id="SSF56672">
    <property type="entry name" value="DNA/RNA polymerases"/>
    <property type="match status" value="1"/>
</dbReference>
<dbReference type="GO" id="GO:0003899">
    <property type="term" value="F:DNA-directed RNA polymerase activity"/>
    <property type="evidence" value="ECO:0007669"/>
    <property type="project" value="UniProtKB-EC"/>
</dbReference>
<evidence type="ECO:0000256" key="2">
    <source>
        <dbReference type="ARBA" id="ARBA00012418"/>
    </source>
</evidence>
<dbReference type="Gene3D" id="1.10.287.260">
    <property type="match status" value="1"/>
</dbReference>
<evidence type="ECO:0000256" key="4">
    <source>
        <dbReference type="ARBA" id="ARBA00022679"/>
    </source>
</evidence>
<evidence type="ECO:0000259" key="10">
    <source>
        <dbReference type="Pfam" id="PF14700"/>
    </source>
</evidence>
<dbReference type="FunFam" id="1.10.287.280:FF:000001">
    <property type="entry name" value="DNA-directed RNA polymerase"/>
    <property type="match status" value="1"/>
</dbReference>
<evidence type="ECO:0000256" key="6">
    <source>
        <dbReference type="ARBA" id="ARBA00022946"/>
    </source>
</evidence>
<dbReference type="InterPro" id="IPR043502">
    <property type="entry name" value="DNA/RNA_pol_sf"/>
</dbReference>
<feature type="domain" description="DNA-directed RNA polymerase C-terminal" evidence="9">
    <location>
        <begin position="248"/>
        <end position="420"/>
    </location>
</feature>
<dbReference type="Proteomes" id="UP001139887">
    <property type="component" value="Unassembled WGS sequence"/>
</dbReference>
<dbReference type="GO" id="GO:0001018">
    <property type="term" value="F:mitochondrial promoter sequence-specific DNA binding"/>
    <property type="evidence" value="ECO:0007669"/>
    <property type="project" value="TreeGrafter"/>
</dbReference>
<name>A0A9W8I0W1_9FUNG</name>
<dbReference type="PANTHER" id="PTHR10102">
    <property type="entry name" value="DNA-DIRECTED RNA POLYMERASE, MITOCHONDRIAL"/>
    <property type="match status" value="1"/>
</dbReference>
<evidence type="ECO:0000256" key="5">
    <source>
        <dbReference type="ARBA" id="ARBA00022695"/>
    </source>
</evidence>
<protein>
    <recommendedName>
        <fullName evidence="2">DNA-directed RNA polymerase</fullName>
        <ecNumber evidence="2">2.7.7.6</ecNumber>
    </recommendedName>
</protein>
<dbReference type="InterPro" id="IPR002092">
    <property type="entry name" value="DNA-dir_Rpol_phage-type"/>
</dbReference>
<dbReference type="InterPro" id="IPR029262">
    <property type="entry name" value="RPOL_N"/>
</dbReference>
<evidence type="ECO:0000256" key="3">
    <source>
        <dbReference type="ARBA" id="ARBA00022478"/>
    </source>
</evidence>
<proteinExistence type="inferred from homology"/>
<dbReference type="EC" id="2.7.7.6" evidence="2"/>
<sequence length="420" mass="47764">MLIESARLPEKYMESGVEKERMVPAFKHDLVFAKGRRHGIVIAHSNLLELFTDSFSTEVVNSRHLPMLVPPRPWLTYNSGGYLTSDEPCMRTKHDPEQLRLLRTASNEDRLSIMLAGLDALGLTKWAINQRVFEAIRKVWNSGCELAEIPAKSYDVPEPTKPADYDTNKEAQSKYWMEMREWRNGRANQHSQRCDCNYKIEIAQAFLNHPMYFPHNMDFRGRAYPIPPHFNHLGNDMCRGLLIFHEGRPLTEKGLYWLKIHLANLFGKDKLSHSERVKFVENNLEGIAASADNPVPDSLLSGNYSGNRPLWLSAENPWQALAACIELTAAMRSPNPAEFVSHLHIHQDGTCNGLQHYAAMGRDRDGAKGVNLAMSDRPQDVYSGILRVAERLVNEDAKQGVEEALLLKNRLTRKIVKQTV</sequence>
<dbReference type="GO" id="GO:0006390">
    <property type="term" value="P:mitochondrial transcription"/>
    <property type="evidence" value="ECO:0007669"/>
    <property type="project" value="TreeGrafter"/>
</dbReference>
<dbReference type="Gene3D" id="1.10.287.280">
    <property type="match status" value="1"/>
</dbReference>
<keyword evidence="4 11" id="KW-0808">Transferase</keyword>
<keyword evidence="7" id="KW-0804">Transcription</keyword>
<dbReference type="GO" id="GO:0034245">
    <property type="term" value="C:mitochondrial DNA-directed RNA polymerase complex"/>
    <property type="evidence" value="ECO:0007669"/>
    <property type="project" value="TreeGrafter"/>
</dbReference>
<reference evidence="11" key="1">
    <citation type="submission" date="2022-07" db="EMBL/GenBank/DDBJ databases">
        <title>Phylogenomic reconstructions and comparative analyses of Kickxellomycotina fungi.</title>
        <authorList>
            <person name="Reynolds N.K."/>
            <person name="Stajich J.E."/>
            <person name="Barry K."/>
            <person name="Grigoriev I.V."/>
            <person name="Crous P."/>
            <person name="Smith M.E."/>
        </authorList>
    </citation>
    <scope>NUCLEOTIDE SEQUENCE</scope>
    <source>
        <strain evidence="11">NRRL 1566</strain>
    </source>
</reference>
<keyword evidence="3 11" id="KW-0240">DNA-directed RNA polymerase</keyword>
<dbReference type="EMBL" id="JANBUW010001669">
    <property type="protein sequence ID" value="KAJ2842682.1"/>
    <property type="molecule type" value="Genomic_DNA"/>
</dbReference>
<dbReference type="Pfam" id="PF00940">
    <property type="entry name" value="RNA_pol"/>
    <property type="match status" value="1"/>
</dbReference>
<evidence type="ECO:0000313" key="12">
    <source>
        <dbReference type="Proteomes" id="UP001139887"/>
    </source>
</evidence>
<keyword evidence="5 11" id="KW-0548">Nucleotidyltransferase</keyword>
<feature type="non-terminal residue" evidence="11">
    <location>
        <position position="420"/>
    </location>
</feature>
<feature type="domain" description="DNA-directed RNA polymerase N-terminal" evidence="10">
    <location>
        <begin position="1"/>
        <end position="122"/>
    </location>
</feature>
<evidence type="ECO:0000256" key="1">
    <source>
        <dbReference type="ARBA" id="ARBA00009493"/>
    </source>
</evidence>
<gene>
    <name evidence="11" type="primary">RPO41_1</name>
    <name evidence="11" type="ORF">IWW36_005820</name>
</gene>
<dbReference type="InterPro" id="IPR024075">
    <property type="entry name" value="DNA-dir_RNA_pol_helix_hairp_sf"/>
</dbReference>
<dbReference type="PANTHER" id="PTHR10102:SF0">
    <property type="entry name" value="DNA-DIRECTED RNA POLYMERASE, MITOCHONDRIAL"/>
    <property type="match status" value="1"/>
</dbReference>
<evidence type="ECO:0000256" key="7">
    <source>
        <dbReference type="ARBA" id="ARBA00023163"/>
    </source>
</evidence>
<dbReference type="AlphaFoldDB" id="A0A9W8I0W1"/>
<accession>A0A9W8I0W1</accession>
<keyword evidence="6" id="KW-0809">Transit peptide</keyword>